<name>A0A0B7BVH2_9EUPU</name>
<feature type="non-terminal residue" evidence="1">
    <location>
        <position position="55"/>
    </location>
</feature>
<reference evidence="1" key="1">
    <citation type="submission" date="2014-12" db="EMBL/GenBank/DDBJ databases">
        <title>Insight into the proteome of Arion vulgaris.</title>
        <authorList>
            <person name="Aradska J."/>
            <person name="Bulat T."/>
            <person name="Smidak R."/>
            <person name="Sarate P."/>
            <person name="Gangsoo J."/>
            <person name="Sialana F."/>
            <person name="Bilban M."/>
            <person name="Lubec G."/>
        </authorList>
    </citation>
    <scope>NUCLEOTIDE SEQUENCE</scope>
    <source>
        <tissue evidence="1">Skin</tissue>
    </source>
</reference>
<accession>A0A0B7BVH2</accession>
<proteinExistence type="predicted"/>
<gene>
    <name evidence="1" type="primary">ORF214186</name>
</gene>
<sequence>MYICNHGNSRKEVKIRDGYIWPVLIECNLEKQSQHQNTNSHTQIIGINYSFVQCR</sequence>
<dbReference type="AlphaFoldDB" id="A0A0B7BVH2"/>
<dbReference type="EMBL" id="HACG01050103">
    <property type="protein sequence ID" value="CEK96968.1"/>
    <property type="molecule type" value="Transcribed_RNA"/>
</dbReference>
<evidence type="ECO:0000313" key="1">
    <source>
        <dbReference type="EMBL" id="CEK96968.1"/>
    </source>
</evidence>
<protein>
    <submittedName>
        <fullName evidence="1">Uncharacterized protein</fullName>
    </submittedName>
</protein>
<organism evidence="1">
    <name type="scientific">Arion vulgaris</name>
    <dbReference type="NCBI Taxonomy" id="1028688"/>
    <lineage>
        <taxon>Eukaryota</taxon>
        <taxon>Metazoa</taxon>
        <taxon>Spiralia</taxon>
        <taxon>Lophotrochozoa</taxon>
        <taxon>Mollusca</taxon>
        <taxon>Gastropoda</taxon>
        <taxon>Heterobranchia</taxon>
        <taxon>Euthyneura</taxon>
        <taxon>Panpulmonata</taxon>
        <taxon>Eupulmonata</taxon>
        <taxon>Stylommatophora</taxon>
        <taxon>Helicina</taxon>
        <taxon>Arionoidea</taxon>
        <taxon>Arionidae</taxon>
        <taxon>Arion</taxon>
    </lineage>
</organism>